<feature type="transmembrane region" description="Helical" evidence="1">
    <location>
        <begin position="341"/>
        <end position="364"/>
    </location>
</feature>
<sequence>MRTARALRAVRSIRLERGGASPMDLAYALYAGALTVLIVGIPVLRAVVLELAEPDAAAALLAHGPSAATAVAGLAAAALVLAGGARGPALLSPFLTAALAGGDLPRAAVLARPFARAVLGSAALAGLVALLPGLGLLVAGRAEPWPVVAWTAGGALLGVVLAGCWLAGQRLTEAGRGIGAAVLLGSALIAVLRPTPVVPWSAVGTLFPGAAAGASAGAPSPGDAAVALAVLTASAVVALAVAPALLGGLRGPDLRAQAQRWQTATTLATTGDLAMATGGFRPVPRIGRGWRAVGGGSPAALVLRRDLVGALRTPVRAASACLGTAAVGALVALALDGAGSGLVMPAVAAALVGFLALGVGADGFRHVVDVSSAPPLYGIPTGRLLLLHGALPAAAGVACALAGAGIAVAGGAGATALVVAPAVVLLLVVIRAFDAAKGPLPLEVMAPVVTPAGDASALVIAAWQADALLLAGGSVLAVVSAASTVGPLGAALVLPLGLAAAFRTRGRIAATRA</sequence>
<reference evidence="2 3" key="1">
    <citation type="submission" date="2020-08" db="EMBL/GenBank/DDBJ databases">
        <title>Description of Clavibacter zhangzhiyonge sp. nov., a phytopathogenic actinobacterium isolated from barley seeds, causing leaf brown spot and decline.</title>
        <authorList>
            <person name="Tian Q."/>
            <person name="Chuan J."/>
            <person name="Zhao W."/>
            <person name="Li X."/>
        </authorList>
    </citation>
    <scope>NUCLEOTIDE SEQUENCE [LARGE SCALE GENOMIC DNA]</scope>
    <source>
        <strain evidence="2 3">DM1</strain>
    </source>
</reference>
<accession>A0A7L7Z3I1</accession>
<protein>
    <submittedName>
        <fullName evidence="2">Uncharacterized protein</fullName>
    </submittedName>
</protein>
<dbReference type="AlphaFoldDB" id="A0A7L7Z3I1"/>
<feature type="transmembrane region" description="Helical" evidence="1">
    <location>
        <begin position="117"/>
        <end position="139"/>
    </location>
</feature>
<dbReference type="Proteomes" id="UP000516660">
    <property type="component" value="Chromosome"/>
</dbReference>
<organism evidence="2 3">
    <name type="scientific">Clavibacter zhangzhiyongii</name>
    <dbReference type="NCBI Taxonomy" id="2768071"/>
    <lineage>
        <taxon>Bacteria</taxon>
        <taxon>Bacillati</taxon>
        <taxon>Actinomycetota</taxon>
        <taxon>Actinomycetes</taxon>
        <taxon>Micrococcales</taxon>
        <taxon>Microbacteriaceae</taxon>
        <taxon>Clavibacter</taxon>
    </lineage>
</organism>
<dbReference type="RefSeq" id="WP_191148159.1">
    <property type="nucleotide sequence ID" value="NZ_CP061274.1"/>
</dbReference>
<name>A0A7L7Z3I1_9MICO</name>
<feature type="transmembrane region" description="Helical" evidence="1">
    <location>
        <begin position="145"/>
        <end position="167"/>
    </location>
</feature>
<keyword evidence="1" id="KW-1133">Transmembrane helix</keyword>
<feature type="transmembrane region" description="Helical" evidence="1">
    <location>
        <begin position="224"/>
        <end position="246"/>
    </location>
</feature>
<dbReference type="EMBL" id="CP061274">
    <property type="protein sequence ID" value="QOD44231.1"/>
    <property type="molecule type" value="Genomic_DNA"/>
</dbReference>
<keyword evidence="3" id="KW-1185">Reference proteome</keyword>
<evidence type="ECO:0000313" key="2">
    <source>
        <dbReference type="EMBL" id="QOD44231.1"/>
    </source>
</evidence>
<feature type="transmembrane region" description="Helical" evidence="1">
    <location>
        <begin position="414"/>
        <end position="433"/>
    </location>
</feature>
<dbReference type="KEGG" id="czh:H9X71_02445"/>
<evidence type="ECO:0000313" key="3">
    <source>
        <dbReference type="Proteomes" id="UP000516660"/>
    </source>
</evidence>
<gene>
    <name evidence="2" type="ORF">H9X71_02445</name>
</gene>
<feature type="transmembrane region" description="Helical" evidence="1">
    <location>
        <begin position="385"/>
        <end position="408"/>
    </location>
</feature>
<feature type="transmembrane region" description="Helical" evidence="1">
    <location>
        <begin position="174"/>
        <end position="192"/>
    </location>
</feature>
<proteinExistence type="predicted"/>
<feature type="transmembrane region" description="Helical" evidence="1">
    <location>
        <begin position="27"/>
        <end position="48"/>
    </location>
</feature>
<keyword evidence="1" id="KW-0812">Transmembrane</keyword>
<feature type="transmembrane region" description="Helical" evidence="1">
    <location>
        <begin position="314"/>
        <end position="335"/>
    </location>
</feature>
<feature type="transmembrane region" description="Helical" evidence="1">
    <location>
        <begin position="445"/>
        <end position="463"/>
    </location>
</feature>
<feature type="transmembrane region" description="Helical" evidence="1">
    <location>
        <begin position="60"/>
        <end position="82"/>
    </location>
</feature>
<keyword evidence="1" id="KW-0472">Membrane</keyword>
<feature type="transmembrane region" description="Helical" evidence="1">
    <location>
        <begin position="475"/>
        <end position="502"/>
    </location>
</feature>
<evidence type="ECO:0000256" key="1">
    <source>
        <dbReference type="SAM" id="Phobius"/>
    </source>
</evidence>